<feature type="transmembrane region" description="Helical" evidence="1">
    <location>
        <begin position="84"/>
        <end position="102"/>
    </location>
</feature>
<keyword evidence="1" id="KW-0812">Transmembrane</keyword>
<accession>A0A1A9ZIW8</accession>
<evidence type="ECO:0000313" key="2">
    <source>
        <dbReference type="EnsemblMetazoa" id="GPAI016143-PA"/>
    </source>
</evidence>
<sequence>MMEIIGKFERELSRPKTISIVETSHWLRLITVQHHRCFGVRVEKWLWRLASAKQQSPFGDVAKMCSFPFAMLQAERRLFSTSSILKPLALVVGANVLALVFSRGSTNLYFHPPIDL</sequence>
<protein>
    <submittedName>
        <fullName evidence="2">Uncharacterized protein</fullName>
    </submittedName>
</protein>
<dbReference type="VEuPathDB" id="VectorBase:GPAI016143"/>
<keyword evidence="3" id="KW-1185">Reference proteome</keyword>
<reference evidence="3" key="1">
    <citation type="submission" date="2014-03" db="EMBL/GenBank/DDBJ databases">
        <authorList>
            <person name="Aksoy S."/>
            <person name="Warren W."/>
            <person name="Wilson R.K."/>
        </authorList>
    </citation>
    <scope>NUCLEOTIDE SEQUENCE [LARGE SCALE GENOMIC DNA]</scope>
    <source>
        <strain evidence="3">IAEA</strain>
    </source>
</reference>
<keyword evidence="1" id="KW-0472">Membrane</keyword>
<proteinExistence type="predicted"/>
<keyword evidence="1" id="KW-1133">Transmembrane helix</keyword>
<dbReference type="Proteomes" id="UP000092445">
    <property type="component" value="Unassembled WGS sequence"/>
</dbReference>
<evidence type="ECO:0000313" key="3">
    <source>
        <dbReference type="Proteomes" id="UP000092445"/>
    </source>
</evidence>
<reference evidence="2" key="2">
    <citation type="submission" date="2020-05" db="UniProtKB">
        <authorList>
            <consortium name="EnsemblMetazoa"/>
        </authorList>
    </citation>
    <scope>IDENTIFICATION</scope>
    <source>
        <strain evidence="2">IAEA</strain>
    </source>
</reference>
<organism evidence="2 3">
    <name type="scientific">Glossina pallidipes</name>
    <name type="common">Tsetse fly</name>
    <dbReference type="NCBI Taxonomy" id="7398"/>
    <lineage>
        <taxon>Eukaryota</taxon>
        <taxon>Metazoa</taxon>
        <taxon>Ecdysozoa</taxon>
        <taxon>Arthropoda</taxon>
        <taxon>Hexapoda</taxon>
        <taxon>Insecta</taxon>
        <taxon>Pterygota</taxon>
        <taxon>Neoptera</taxon>
        <taxon>Endopterygota</taxon>
        <taxon>Diptera</taxon>
        <taxon>Brachycera</taxon>
        <taxon>Muscomorpha</taxon>
        <taxon>Hippoboscoidea</taxon>
        <taxon>Glossinidae</taxon>
        <taxon>Glossina</taxon>
    </lineage>
</organism>
<dbReference type="AlphaFoldDB" id="A0A1A9ZIW8"/>
<dbReference type="EnsemblMetazoa" id="GPAI016143-RA">
    <property type="protein sequence ID" value="GPAI016143-PA"/>
    <property type="gene ID" value="GPAI016143"/>
</dbReference>
<evidence type="ECO:0000256" key="1">
    <source>
        <dbReference type="SAM" id="Phobius"/>
    </source>
</evidence>
<name>A0A1A9ZIW8_GLOPL</name>